<evidence type="ECO:0000256" key="1">
    <source>
        <dbReference type="ARBA" id="ARBA00004417"/>
    </source>
</evidence>
<protein>
    <submittedName>
        <fullName evidence="7">ABC transporter ATP-binding protein</fullName>
    </submittedName>
</protein>
<dbReference type="NCBIfam" id="NF008453">
    <property type="entry name" value="PRK11308.1"/>
    <property type="match status" value="2"/>
</dbReference>
<evidence type="ECO:0000256" key="2">
    <source>
        <dbReference type="ARBA" id="ARBA00005417"/>
    </source>
</evidence>
<dbReference type="InterPro" id="IPR017871">
    <property type="entry name" value="ABC_transporter-like_CS"/>
</dbReference>
<dbReference type="Pfam" id="PF00005">
    <property type="entry name" value="ABC_tran"/>
    <property type="match status" value="2"/>
</dbReference>
<name>A0ABW0P7I9_9HYPH</name>
<comment type="caution">
    <text evidence="7">The sequence shown here is derived from an EMBL/GenBank/DDBJ whole genome shotgun (WGS) entry which is preliminary data.</text>
</comment>
<keyword evidence="3" id="KW-0813">Transport</keyword>
<comment type="subcellular location">
    <subcellularLocation>
        <location evidence="1">Cell inner membrane</location>
        <topology evidence="1">Peripheral membrane protein</topology>
    </subcellularLocation>
</comment>
<evidence type="ECO:0000313" key="7">
    <source>
        <dbReference type="EMBL" id="MFC5508611.1"/>
    </source>
</evidence>
<evidence type="ECO:0000256" key="4">
    <source>
        <dbReference type="ARBA" id="ARBA00022741"/>
    </source>
</evidence>
<dbReference type="InterPro" id="IPR003439">
    <property type="entry name" value="ABC_transporter-like_ATP-bd"/>
</dbReference>
<dbReference type="InterPro" id="IPR013563">
    <property type="entry name" value="Oligopep_ABC_C"/>
</dbReference>
<evidence type="ECO:0000259" key="6">
    <source>
        <dbReference type="PROSITE" id="PS50893"/>
    </source>
</evidence>
<dbReference type="InterPro" id="IPR003593">
    <property type="entry name" value="AAA+_ATPase"/>
</dbReference>
<dbReference type="CDD" id="cd03257">
    <property type="entry name" value="ABC_NikE_OppD_transporters"/>
    <property type="match status" value="2"/>
</dbReference>
<evidence type="ECO:0000256" key="5">
    <source>
        <dbReference type="ARBA" id="ARBA00022840"/>
    </source>
</evidence>
<dbReference type="SUPFAM" id="SSF52540">
    <property type="entry name" value="P-loop containing nucleoside triphosphate hydrolases"/>
    <property type="match status" value="2"/>
</dbReference>
<dbReference type="Proteomes" id="UP001596060">
    <property type="component" value="Unassembled WGS sequence"/>
</dbReference>
<accession>A0ABW0P7I9</accession>
<evidence type="ECO:0000256" key="3">
    <source>
        <dbReference type="ARBA" id="ARBA00022448"/>
    </source>
</evidence>
<keyword evidence="5 7" id="KW-0067">ATP-binding</keyword>
<keyword evidence="4" id="KW-0547">Nucleotide-binding</keyword>
<dbReference type="GO" id="GO:0005524">
    <property type="term" value="F:ATP binding"/>
    <property type="evidence" value="ECO:0007669"/>
    <property type="project" value="UniProtKB-KW"/>
</dbReference>
<comment type="similarity">
    <text evidence="2">Belongs to the ABC transporter superfamily.</text>
</comment>
<reference evidence="8" key="1">
    <citation type="journal article" date="2019" name="Int. J. Syst. Evol. Microbiol.">
        <title>The Global Catalogue of Microorganisms (GCM) 10K type strain sequencing project: providing services to taxonomists for standard genome sequencing and annotation.</title>
        <authorList>
            <consortium name="The Broad Institute Genomics Platform"/>
            <consortium name="The Broad Institute Genome Sequencing Center for Infectious Disease"/>
            <person name="Wu L."/>
            <person name="Ma J."/>
        </authorList>
    </citation>
    <scope>NUCLEOTIDE SEQUENCE [LARGE SCALE GENOMIC DNA]</scope>
    <source>
        <strain evidence="8">CCUG 43117</strain>
    </source>
</reference>
<dbReference type="PROSITE" id="PS50893">
    <property type="entry name" value="ABC_TRANSPORTER_2"/>
    <property type="match status" value="2"/>
</dbReference>
<dbReference type="Pfam" id="PF08352">
    <property type="entry name" value="oligo_HPY"/>
    <property type="match status" value="1"/>
</dbReference>
<dbReference type="PROSITE" id="PS00211">
    <property type="entry name" value="ABC_TRANSPORTER_1"/>
    <property type="match status" value="2"/>
</dbReference>
<dbReference type="EMBL" id="JBHSLU010000104">
    <property type="protein sequence ID" value="MFC5508611.1"/>
    <property type="molecule type" value="Genomic_DNA"/>
</dbReference>
<sequence length="555" mass="60959">MVSGETSSLLDVRDLRVGFGSSAQPHAVDGLSFSVAANQVVALVGESGCGKSTTALAIMGLLPNKARISGEMVFEDQDIVGSSARAWRMLRGKRIGMIFQEPMSSLNPVHRIGDQIVEVLRCHGNISGAAARRRAIELLDLVKIPDPHIRVDDYPHRLSGGQRQRVMIAMAIACEPSLLIADEPTTALDATIQAQILELIDRLRRDLSMSVLLISHDLPLVARWADRVVVMHHGQKMEELAADRLFADATHPYSRGLIGAAIRLGDTFHYRKTRLAEVHVRREAGGEYRFELSRPERKAASPPPRDGEPLLEVRDLSVRYDRSPVLEDVSFSLGCGETIGIVGESGSGKSTLAKAVTRLVSTSKGRILFDGADITRMAGGALRQVRRHVQMIFQDPFNSLNPRQSVGDILQTGLIMQGMKDGAERARLVAGMLDQVGLPRSATGRFPHEFSGGQKQRIGIARALILKPRLVVCDEPVSALDVSVQAQILNLLMDLKEELGLSYLFISHDLAVVQYVSDRVIVMKAGRIVEENDHQTIWKHPREDYTRSLIASVQS</sequence>
<organism evidence="7 8">
    <name type="scientific">Bosea massiliensis</name>
    <dbReference type="NCBI Taxonomy" id="151419"/>
    <lineage>
        <taxon>Bacteria</taxon>
        <taxon>Pseudomonadati</taxon>
        <taxon>Pseudomonadota</taxon>
        <taxon>Alphaproteobacteria</taxon>
        <taxon>Hyphomicrobiales</taxon>
        <taxon>Boseaceae</taxon>
        <taxon>Bosea</taxon>
    </lineage>
</organism>
<feature type="domain" description="ABC transporter" evidence="6">
    <location>
        <begin position="311"/>
        <end position="550"/>
    </location>
</feature>
<dbReference type="SMART" id="SM00382">
    <property type="entry name" value="AAA"/>
    <property type="match status" value="2"/>
</dbReference>
<keyword evidence="8" id="KW-1185">Reference proteome</keyword>
<dbReference type="InterPro" id="IPR027417">
    <property type="entry name" value="P-loop_NTPase"/>
</dbReference>
<gene>
    <name evidence="7" type="ORF">ACFPN9_25570</name>
</gene>
<feature type="domain" description="ABC transporter" evidence="6">
    <location>
        <begin position="12"/>
        <end position="258"/>
    </location>
</feature>
<dbReference type="InterPro" id="IPR050319">
    <property type="entry name" value="ABC_transp_ATP-bind"/>
</dbReference>
<dbReference type="PANTHER" id="PTHR43776">
    <property type="entry name" value="TRANSPORT ATP-BINDING PROTEIN"/>
    <property type="match status" value="1"/>
</dbReference>
<dbReference type="PANTHER" id="PTHR43776:SF7">
    <property type="entry name" value="D,D-DIPEPTIDE TRANSPORT ATP-BINDING PROTEIN DDPF-RELATED"/>
    <property type="match status" value="1"/>
</dbReference>
<dbReference type="Gene3D" id="3.40.50.300">
    <property type="entry name" value="P-loop containing nucleotide triphosphate hydrolases"/>
    <property type="match status" value="2"/>
</dbReference>
<proteinExistence type="inferred from homology"/>
<dbReference type="NCBIfam" id="NF007739">
    <property type="entry name" value="PRK10419.1"/>
    <property type="match status" value="2"/>
</dbReference>
<evidence type="ECO:0000313" key="8">
    <source>
        <dbReference type="Proteomes" id="UP001596060"/>
    </source>
</evidence>
<dbReference type="RefSeq" id="WP_377817839.1">
    <property type="nucleotide sequence ID" value="NZ_JBHSLU010000104.1"/>
</dbReference>